<evidence type="ECO:0000313" key="3">
    <source>
        <dbReference type="Proteomes" id="UP000319712"/>
    </source>
</evidence>
<accession>A0A521DL95</accession>
<reference evidence="2 3" key="1">
    <citation type="submission" date="2017-05" db="EMBL/GenBank/DDBJ databases">
        <authorList>
            <person name="Varghese N."/>
            <person name="Submissions S."/>
        </authorList>
    </citation>
    <scope>NUCLEOTIDE SEQUENCE [LARGE SCALE GENOMIC DNA]</scope>
    <source>
        <strain evidence="2 3">DSM 19504</strain>
    </source>
</reference>
<dbReference type="OrthoDB" id="257388at2157"/>
<gene>
    <name evidence="2" type="ORF">SAMN06264867_10794</name>
</gene>
<dbReference type="Proteomes" id="UP000319712">
    <property type="component" value="Unassembled WGS sequence"/>
</dbReference>
<dbReference type="AlphaFoldDB" id="A0A521DL95"/>
<dbReference type="InterPro" id="IPR058472">
    <property type="entry name" value="DUF8165"/>
</dbReference>
<evidence type="ECO:0000259" key="1">
    <source>
        <dbReference type="Pfam" id="PF26489"/>
    </source>
</evidence>
<dbReference type="RefSeq" id="WP_142986906.1">
    <property type="nucleotide sequence ID" value="NZ_FXTD01000007.1"/>
</dbReference>
<proteinExistence type="predicted"/>
<dbReference type="Pfam" id="PF26489">
    <property type="entry name" value="DUF8165"/>
    <property type="match status" value="1"/>
</dbReference>
<feature type="domain" description="DUF8165" evidence="1">
    <location>
        <begin position="1"/>
        <end position="118"/>
    </location>
</feature>
<organism evidence="2 3">
    <name type="scientific">Halorubrum cibi</name>
    <dbReference type="NCBI Taxonomy" id="413815"/>
    <lineage>
        <taxon>Archaea</taxon>
        <taxon>Methanobacteriati</taxon>
        <taxon>Methanobacteriota</taxon>
        <taxon>Stenosarchaea group</taxon>
        <taxon>Halobacteria</taxon>
        <taxon>Halobacteriales</taxon>
        <taxon>Haloferacaceae</taxon>
        <taxon>Halorubrum</taxon>
    </lineage>
</organism>
<dbReference type="EMBL" id="FXTD01000007">
    <property type="protein sequence ID" value="SMO72446.1"/>
    <property type="molecule type" value="Genomic_DNA"/>
</dbReference>
<sequence length="118" mass="12799">MLKGHFESAGASIEFGAADYLFPVDELNVAVHQYRDAQLALDDVDGERVILVAPTNLASSYHLTQHALTAIPIESLPSAIQTRLAETIDASLETFELIQIGKWNSSSSNHSLAEFTDA</sequence>
<name>A0A521DL95_9EURY</name>
<protein>
    <recommendedName>
        <fullName evidence="1">DUF8165 domain-containing protein</fullName>
    </recommendedName>
</protein>
<keyword evidence="3" id="KW-1185">Reference proteome</keyword>
<evidence type="ECO:0000313" key="2">
    <source>
        <dbReference type="EMBL" id="SMO72446.1"/>
    </source>
</evidence>